<dbReference type="AlphaFoldDB" id="A0A4S4LSQ9"/>
<dbReference type="InterPro" id="IPR036812">
    <property type="entry name" value="NAD(P)_OxRdtase_dom_sf"/>
</dbReference>
<protein>
    <recommendedName>
        <fullName evidence="1">NADP-dependent oxidoreductase domain-containing protein</fullName>
    </recommendedName>
</protein>
<feature type="domain" description="NADP-dependent oxidoreductase" evidence="1">
    <location>
        <begin position="22"/>
        <end position="374"/>
    </location>
</feature>
<reference evidence="2 3" key="1">
    <citation type="submission" date="2019-02" db="EMBL/GenBank/DDBJ databases">
        <title>Genome sequencing of the rare red list fungi Bondarzewia mesenterica.</title>
        <authorList>
            <person name="Buettner E."/>
            <person name="Kellner H."/>
        </authorList>
    </citation>
    <scope>NUCLEOTIDE SEQUENCE [LARGE SCALE GENOMIC DNA]</scope>
    <source>
        <strain evidence="2 3">DSM 108281</strain>
    </source>
</reference>
<dbReference type="CDD" id="cd19101">
    <property type="entry name" value="AKR_unchar"/>
    <property type="match status" value="1"/>
</dbReference>
<dbReference type="Gene3D" id="3.20.20.100">
    <property type="entry name" value="NADP-dependent oxidoreductase domain"/>
    <property type="match status" value="1"/>
</dbReference>
<dbReference type="OrthoDB" id="686384at2759"/>
<name>A0A4S4LSQ9_9AGAM</name>
<evidence type="ECO:0000259" key="1">
    <source>
        <dbReference type="Pfam" id="PF00248"/>
    </source>
</evidence>
<evidence type="ECO:0000313" key="2">
    <source>
        <dbReference type="EMBL" id="THH15439.1"/>
    </source>
</evidence>
<evidence type="ECO:0000313" key="3">
    <source>
        <dbReference type="Proteomes" id="UP000310158"/>
    </source>
</evidence>
<dbReference type="PANTHER" id="PTHR43147">
    <property type="entry name" value="PROTEIN TAS"/>
    <property type="match status" value="1"/>
</dbReference>
<dbReference type="SUPFAM" id="SSF51430">
    <property type="entry name" value="NAD(P)-linked oxidoreductase"/>
    <property type="match status" value="1"/>
</dbReference>
<comment type="caution">
    <text evidence="2">The sequence shown here is derived from an EMBL/GenBank/DDBJ whole genome shotgun (WGS) entry which is preliminary data.</text>
</comment>
<dbReference type="Pfam" id="PF00248">
    <property type="entry name" value="Aldo_ket_red"/>
    <property type="match status" value="1"/>
</dbReference>
<proteinExistence type="predicted"/>
<organism evidence="2 3">
    <name type="scientific">Bondarzewia mesenterica</name>
    <dbReference type="NCBI Taxonomy" id="1095465"/>
    <lineage>
        <taxon>Eukaryota</taxon>
        <taxon>Fungi</taxon>
        <taxon>Dikarya</taxon>
        <taxon>Basidiomycota</taxon>
        <taxon>Agaricomycotina</taxon>
        <taxon>Agaricomycetes</taxon>
        <taxon>Russulales</taxon>
        <taxon>Bondarzewiaceae</taxon>
        <taxon>Bondarzewia</taxon>
    </lineage>
</organism>
<keyword evidence="3" id="KW-1185">Reference proteome</keyword>
<accession>A0A4S4LSQ9</accession>
<sequence length="394" mass="43972">MQYPTDSHLEAFQLGPFTAPRLWTGLWQLSSTAWGSASAAKIRQGMARHVSHGYIAFDMVSPFAENHSSLATDRAIPDALRADHYGSAEILFGQFQESLSPSQKVIGATKWCVFKPTDPSRDIVEAAVRDRMARMRTQSVDLLQFHWQNYSDNGYMKALRHLQDLQSEGLITTLGLCNFDAIRTDEICTQLGPGSIVTNQVPVRLLPHTVYPSVIDPSKSHVDEMMLFVLQFSLIDTRVLHGMSDVCEKHNIKLLTYGSLCGGFLSDAWLDKPEPDPYSGSLTPSQRKYLDVILKVWADWQLFQTLLSVLRTIGDRHMGASVANVATRWVLDHPCVGAVLVGTRLGVSEHPDDNLNVFRFGLSQEDKDDIEAVLDRSNGRRIISLIGDVGAEYR</sequence>
<dbReference type="EMBL" id="SGPL01000210">
    <property type="protein sequence ID" value="THH15439.1"/>
    <property type="molecule type" value="Genomic_DNA"/>
</dbReference>
<gene>
    <name evidence="2" type="ORF">EW146_g5040</name>
</gene>
<dbReference type="Proteomes" id="UP000310158">
    <property type="component" value="Unassembled WGS sequence"/>
</dbReference>
<dbReference type="PANTHER" id="PTHR43147:SF2">
    <property type="entry name" value="NADP-DEPENDENT OXIDOREDUCTASE DOMAIN-CONTAINING PROTEIN"/>
    <property type="match status" value="1"/>
</dbReference>
<dbReference type="InterPro" id="IPR023210">
    <property type="entry name" value="NADP_OxRdtase_dom"/>
</dbReference>